<keyword evidence="1 2" id="KW-0694">RNA-binding</keyword>
<dbReference type="OrthoDB" id="439808at2759"/>
<feature type="compositionally biased region" description="Low complexity" evidence="3">
    <location>
        <begin position="10"/>
        <end position="24"/>
    </location>
</feature>
<feature type="region of interest" description="Disordered" evidence="3">
    <location>
        <begin position="236"/>
        <end position="303"/>
    </location>
</feature>
<dbReference type="GO" id="GO:0001651">
    <property type="term" value="C:dense fibrillar component"/>
    <property type="evidence" value="ECO:0007669"/>
    <property type="project" value="EnsemblFungi"/>
</dbReference>
<dbReference type="InterPro" id="IPR000504">
    <property type="entry name" value="RRM_dom"/>
</dbReference>
<feature type="compositionally biased region" description="Low complexity" evidence="3">
    <location>
        <begin position="54"/>
        <end position="68"/>
    </location>
</feature>
<dbReference type="GeneID" id="33565590"/>
<dbReference type="SMART" id="SM00360">
    <property type="entry name" value="RRM"/>
    <property type="match status" value="2"/>
</dbReference>
<evidence type="ECO:0000313" key="5">
    <source>
        <dbReference type="EMBL" id="ORZ20018.1"/>
    </source>
</evidence>
<feature type="domain" description="RRM" evidence="4">
    <location>
        <begin position="68"/>
        <end position="145"/>
    </location>
</feature>
<dbReference type="SUPFAM" id="SSF54928">
    <property type="entry name" value="RNA-binding domain, RBD"/>
    <property type="match status" value="2"/>
</dbReference>
<name>A0A1Y2GSR0_9FUNG</name>
<keyword evidence="6" id="KW-1185">Reference proteome</keyword>
<comment type="caution">
    <text evidence="5">The sequence shown here is derived from an EMBL/GenBank/DDBJ whole genome shotgun (WGS) entry which is preliminary data.</text>
</comment>
<evidence type="ECO:0000256" key="1">
    <source>
        <dbReference type="ARBA" id="ARBA00022884"/>
    </source>
</evidence>
<feature type="region of interest" description="Disordered" evidence="3">
    <location>
        <begin position="1"/>
        <end position="68"/>
    </location>
</feature>
<evidence type="ECO:0000259" key="4">
    <source>
        <dbReference type="PROSITE" id="PS50102"/>
    </source>
</evidence>
<reference evidence="5 6" key="1">
    <citation type="submission" date="2016-07" db="EMBL/GenBank/DDBJ databases">
        <title>Pervasive Adenine N6-methylation of Active Genes in Fungi.</title>
        <authorList>
            <consortium name="DOE Joint Genome Institute"/>
            <person name="Mondo S.J."/>
            <person name="Dannebaum R.O."/>
            <person name="Kuo R.C."/>
            <person name="Labutti K."/>
            <person name="Haridas S."/>
            <person name="Kuo A."/>
            <person name="Salamov A."/>
            <person name="Ahrendt S.R."/>
            <person name="Lipzen A."/>
            <person name="Sullivan W."/>
            <person name="Andreopoulos W.B."/>
            <person name="Clum A."/>
            <person name="Lindquist E."/>
            <person name="Daum C."/>
            <person name="Ramamoorthy G.K."/>
            <person name="Gryganskyi A."/>
            <person name="Culley D."/>
            <person name="Magnuson J.K."/>
            <person name="James T.Y."/>
            <person name="O'Malley M.A."/>
            <person name="Stajich J.E."/>
            <person name="Spatafora J.W."/>
            <person name="Visel A."/>
            <person name="Grigoriev I.V."/>
        </authorList>
    </citation>
    <scope>NUCLEOTIDE SEQUENCE [LARGE SCALE GENOMIC DNA]</scope>
    <source>
        <strain evidence="5 6">NRRL 3116</strain>
    </source>
</reference>
<gene>
    <name evidence="5" type="ORF">BCR41DRAFT_351129</name>
</gene>
<protein>
    <recommendedName>
        <fullName evidence="4">RRM domain-containing protein</fullName>
    </recommendedName>
</protein>
<evidence type="ECO:0000256" key="2">
    <source>
        <dbReference type="PROSITE-ProRule" id="PRU00176"/>
    </source>
</evidence>
<proteinExistence type="predicted"/>
<dbReference type="PROSITE" id="PS50102">
    <property type="entry name" value="RRM"/>
    <property type="match status" value="2"/>
</dbReference>
<dbReference type="AlphaFoldDB" id="A0A1Y2GSR0"/>
<dbReference type="InterPro" id="IPR012677">
    <property type="entry name" value="Nucleotide-bd_a/b_plait_sf"/>
</dbReference>
<feature type="domain" description="RRM" evidence="4">
    <location>
        <begin position="165"/>
        <end position="242"/>
    </location>
</feature>
<sequence>MDVDKEDGSSSESSSSESSSSSSDSDSDAESDSDDKKRKADTEQAPVVKKAKTETAAAPSNDDSSASTTVFVGGLSWNVDNDWLRQEFEGCGDIADVRVITDRDSQRSKGYGYVEFANAEGAKAALALAGKEIDGRPIRVDISEGRPKKEAKSFNNNTPQGEASDTLFVGNLSFSATEDDLRSAFAECGEIISVRLPTDRETGQPKGFGYIQFKTIEEAKAAIAWNGSDLAGRPCRLDFAGKKPERSEGGGGGGRGGRGGARGGRGGRGGPRGGGGRGGPRGGRGGSTNRGGFGSFQGSKVTF</sequence>
<dbReference type="EMBL" id="MCFF01000013">
    <property type="protein sequence ID" value="ORZ20018.1"/>
    <property type="molecule type" value="Genomic_DNA"/>
</dbReference>
<evidence type="ECO:0000313" key="6">
    <source>
        <dbReference type="Proteomes" id="UP000193648"/>
    </source>
</evidence>
<dbReference type="InterPro" id="IPR035979">
    <property type="entry name" value="RBD_domain_sf"/>
</dbReference>
<feature type="compositionally biased region" description="Gly residues" evidence="3">
    <location>
        <begin position="249"/>
        <end position="295"/>
    </location>
</feature>
<dbReference type="Gene3D" id="3.30.70.330">
    <property type="match status" value="2"/>
</dbReference>
<evidence type="ECO:0000256" key="3">
    <source>
        <dbReference type="SAM" id="MobiDB-lite"/>
    </source>
</evidence>
<dbReference type="GO" id="GO:0006364">
    <property type="term" value="P:rRNA processing"/>
    <property type="evidence" value="ECO:0007669"/>
    <property type="project" value="EnsemblFungi"/>
</dbReference>
<dbReference type="Proteomes" id="UP000193648">
    <property type="component" value="Unassembled WGS sequence"/>
</dbReference>
<organism evidence="5 6">
    <name type="scientific">Lobosporangium transversale</name>
    <dbReference type="NCBI Taxonomy" id="64571"/>
    <lineage>
        <taxon>Eukaryota</taxon>
        <taxon>Fungi</taxon>
        <taxon>Fungi incertae sedis</taxon>
        <taxon>Mucoromycota</taxon>
        <taxon>Mortierellomycotina</taxon>
        <taxon>Mortierellomycetes</taxon>
        <taxon>Mortierellales</taxon>
        <taxon>Mortierellaceae</taxon>
        <taxon>Lobosporangium</taxon>
    </lineage>
</organism>
<dbReference type="STRING" id="64571.A0A1Y2GSR0"/>
<dbReference type="Pfam" id="PF00076">
    <property type="entry name" value="RRM_1"/>
    <property type="match status" value="2"/>
</dbReference>
<dbReference type="GO" id="GO:0003723">
    <property type="term" value="F:RNA binding"/>
    <property type="evidence" value="ECO:0007669"/>
    <property type="project" value="UniProtKB-UniRule"/>
</dbReference>
<accession>A0A1Y2GSR0</accession>
<feature type="compositionally biased region" description="Basic and acidic residues" evidence="3">
    <location>
        <begin position="236"/>
        <end position="248"/>
    </location>
</feature>
<dbReference type="PANTHER" id="PTHR48027">
    <property type="entry name" value="HETEROGENEOUS NUCLEAR RIBONUCLEOPROTEIN 87F-RELATED"/>
    <property type="match status" value="1"/>
</dbReference>
<dbReference type="InterPro" id="IPR052462">
    <property type="entry name" value="SLIRP/GR-RBP-like"/>
</dbReference>
<dbReference type="InParanoid" id="A0A1Y2GSR0"/>
<dbReference type="RefSeq" id="XP_021882558.1">
    <property type="nucleotide sequence ID" value="XM_022023746.1"/>
</dbReference>